<dbReference type="Gene3D" id="3.40.50.2000">
    <property type="entry name" value="Glycogen Phosphorylase B"/>
    <property type="match status" value="1"/>
</dbReference>
<comment type="caution">
    <text evidence="3">The sequence shown here is derived from an EMBL/GenBank/DDBJ whole genome shotgun (WGS) entry which is preliminary data.</text>
</comment>
<dbReference type="RefSeq" id="WP_213429437.1">
    <property type="nucleotide sequence ID" value="NZ_AP031292.1"/>
</dbReference>
<accession>A0ABN8UCT1</accession>
<evidence type="ECO:0000256" key="1">
    <source>
        <dbReference type="ARBA" id="ARBA00022679"/>
    </source>
</evidence>
<evidence type="ECO:0000259" key="2">
    <source>
        <dbReference type="Pfam" id="PF00534"/>
    </source>
</evidence>
<feature type="domain" description="Glycosyl transferase family 1" evidence="2">
    <location>
        <begin position="221"/>
        <end position="312"/>
    </location>
</feature>
<evidence type="ECO:0000313" key="3">
    <source>
        <dbReference type="EMBL" id="CAH8248955.1"/>
    </source>
</evidence>
<dbReference type="InterPro" id="IPR001296">
    <property type="entry name" value="Glyco_trans_1"/>
</dbReference>
<protein>
    <submittedName>
        <fullName evidence="3">Glycosyltransferase</fullName>
    </submittedName>
</protein>
<sequence>MRMKWAMLLGSPDISGGTYVIFEHAIRAKRRGIDVTLVTEEPVDMERLHWHPEATELSWRTYSEASEDLFDICIATWWRTVYELHRVQAKTYAYFVQSIESRFYSESEKPLRQLVESTYALPLHIITEAKWIKDYLKEHFNKEAYLVLNGIRKDIYFEDGEKHADRKKDKLRVLVEGPIDVDFKNVPKTIELCKQSNADEIWLLTSSPITSYPGVDRVFSRVPIFKTPEIYRSCDVIIKLSYVEGMFGPPLEMFHCGGTSITYDVTGHDEYIVDGQNGIVIACDNDTEVVKSINELKEDRIYLNQLLTNAKKTASEWPSWEESSSQFQTAIINIINNDRHISNIEVKNYSNFMFGWYIIAENYKNDKSRRVSSTMLPKIKSILKRRSPRLFDLLRKTKFYLITKKHK</sequence>
<keyword evidence="1" id="KW-0808">Transferase</keyword>
<proteinExistence type="predicted"/>
<evidence type="ECO:0000313" key="4">
    <source>
        <dbReference type="Proteomes" id="UP001154322"/>
    </source>
</evidence>
<dbReference type="SUPFAM" id="SSF53756">
    <property type="entry name" value="UDP-Glycosyltransferase/glycogen phosphorylase"/>
    <property type="match status" value="1"/>
</dbReference>
<gene>
    <name evidence="3" type="ORF">WJ0W_006138</name>
</gene>
<reference evidence="3" key="1">
    <citation type="submission" date="2022-06" db="EMBL/GenBank/DDBJ databases">
        <authorList>
            <person name="Dietemann V."/>
            <person name="Ory F."/>
            <person name="Dainat B."/>
            <person name="Oberhansli S."/>
        </authorList>
    </citation>
    <scope>NUCLEOTIDE SEQUENCE</scope>
    <source>
        <strain evidence="3">Ena-SAMPLE-TAB-26-04-2022-14:26:32:270-5432</strain>
    </source>
</reference>
<organism evidence="3 4">
    <name type="scientific">Paenibacillus melissococcoides</name>
    <dbReference type="NCBI Taxonomy" id="2912268"/>
    <lineage>
        <taxon>Bacteria</taxon>
        <taxon>Bacillati</taxon>
        <taxon>Bacillota</taxon>
        <taxon>Bacilli</taxon>
        <taxon>Bacillales</taxon>
        <taxon>Paenibacillaceae</taxon>
        <taxon>Paenibacillus</taxon>
    </lineage>
</organism>
<dbReference type="Gene3D" id="3.40.50.11090">
    <property type="match status" value="1"/>
</dbReference>
<dbReference type="Proteomes" id="UP001154322">
    <property type="component" value="Unassembled WGS sequence"/>
</dbReference>
<dbReference type="Pfam" id="PF00534">
    <property type="entry name" value="Glycos_transf_1"/>
    <property type="match status" value="1"/>
</dbReference>
<dbReference type="PANTHER" id="PTHR46401:SF2">
    <property type="entry name" value="GLYCOSYLTRANSFERASE WBBK-RELATED"/>
    <property type="match status" value="1"/>
</dbReference>
<dbReference type="EMBL" id="CALYLO010000013">
    <property type="protein sequence ID" value="CAH8248955.1"/>
    <property type="molecule type" value="Genomic_DNA"/>
</dbReference>
<keyword evidence="4" id="KW-1185">Reference proteome</keyword>
<dbReference type="PANTHER" id="PTHR46401">
    <property type="entry name" value="GLYCOSYLTRANSFERASE WBBK-RELATED"/>
    <property type="match status" value="1"/>
</dbReference>
<name>A0ABN8UCT1_9BACL</name>